<dbReference type="KEGG" id="cbr:CBG_11725"/>
<dbReference type="PANTHER" id="PTHR20843">
    <property type="entry name" value="STERILE ALPHA MOTIF DOMAIN CONTAINING PROTEIN 10"/>
    <property type="match status" value="1"/>
</dbReference>
<feature type="domain" description="SAM" evidence="1">
    <location>
        <begin position="54"/>
        <end position="120"/>
    </location>
</feature>
<dbReference type="InterPro" id="IPR052268">
    <property type="entry name" value="SAM_domain-containing_protein"/>
</dbReference>
<dbReference type="SUPFAM" id="SSF47769">
    <property type="entry name" value="SAM/Pointed domain"/>
    <property type="match status" value="1"/>
</dbReference>
<dbReference type="STRING" id="6238.A8XDV8"/>
<organism evidence="2 3">
    <name type="scientific">Caenorhabditis briggsae</name>
    <dbReference type="NCBI Taxonomy" id="6238"/>
    <lineage>
        <taxon>Eukaryota</taxon>
        <taxon>Metazoa</taxon>
        <taxon>Ecdysozoa</taxon>
        <taxon>Nematoda</taxon>
        <taxon>Chromadorea</taxon>
        <taxon>Rhabditida</taxon>
        <taxon>Rhabditina</taxon>
        <taxon>Rhabditomorpha</taxon>
        <taxon>Rhabditoidea</taxon>
        <taxon>Rhabditidae</taxon>
        <taxon>Peloderinae</taxon>
        <taxon>Caenorhabditis</taxon>
    </lineage>
</organism>
<dbReference type="GO" id="GO:0007169">
    <property type="term" value="P:cell surface receptor protein tyrosine kinase signaling pathway"/>
    <property type="evidence" value="ECO:0000318"/>
    <property type="project" value="GO_Central"/>
</dbReference>
<dbReference type="SMART" id="SM00454">
    <property type="entry name" value="SAM"/>
    <property type="match status" value="1"/>
</dbReference>
<evidence type="ECO:0000313" key="3">
    <source>
        <dbReference type="Proteomes" id="UP000008549"/>
    </source>
</evidence>
<dbReference type="Proteomes" id="UP000008549">
    <property type="component" value="Unassembled WGS sequence"/>
</dbReference>
<gene>
    <name evidence="4" type="primary">ave-1</name>
    <name evidence="2" type="synonym">Cbr-ave-1</name>
    <name evidence="4" type="ORF">CBG11725</name>
    <name evidence="2" type="ORF">CBG_11725</name>
</gene>
<accession>A8XDV8</accession>
<dbReference type="FunCoup" id="A8XDV8">
    <property type="interactions" value="426"/>
</dbReference>
<dbReference type="OMA" id="PIYFWSA"/>
<dbReference type="RefSeq" id="XP_002640977.1">
    <property type="nucleotide sequence ID" value="XM_002640931.1"/>
</dbReference>
<evidence type="ECO:0000259" key="1">
    <source>
        <dbReference type="PROSITE" id="PS50105"/>
    </source>
</evidence>
<dbReference type="WormBase" id="CBG11725">
    <property type="protein sequence ID" value="CBP46447"/>
    <property type="gene ID" value="WBGene00032803"/>
    <property type="gene designation" value="Cbr-ave-1"/>
</dbReference>
<evidence type="ECO:0000313" key="2">
    <source>
        <dbReference type="EMBL" id="CAP30853.1"/>
    </source>
</evidence>
<evidence type="ECO:0000313" key="4">
    <source>
        <dbReference type="WormBase" id="CBG11725"/>
    </source>
</evidence>
<sequence length="136" mass="16310">MREGDPEKIGYFLAIFYNFQQFSPRKKPIFRPKIMTTNVQEVYHVVSHRPIYFWSANDVDIWLRRKRPRFALKYAHFFLRHIVSGRVLVDLSDDDLREIGVENADERQDLLLEIKKEKLYSDLDEFSKLRTQSTGN</sequence>
<dbReference type="PANTHER" id="PTHR20843:SF0">
    <property type="entry name" value="PROTEIN AVEUGLE"/>
    <property type="match status" value="1"/>
</dbReference>
<dbReference type="eggNOG" id="ENOG502RXXU">
    <property type="taxonomic scope" value="Eukaryota"/>
</dbReference>
<dbReference type="CTD" id="8582971"/>
<keyword evidence="3" id="KW-1185">Reference proteome</keyword>
<dbReference type="HOGENOM" id="CLU_155430_0_0_1"/>
<dbReference type="InParanoid" id="A8XDV8"/>
<dbReference type="Pfam" id="PF07647">
    <property type="entry name" value="SAM_2"/>
    <property type="match status" value="1"/>
</dbReference>
<dbReference type="EMBL" id="HE601289">
    <property type="protein sequence ID" value="CAP30853.1"/>
    <property type="molecule type" value="Genomic_DNA"/>
</dbReference>
<proteinExistence type="predicted"/>
<dbReference type="AlphaFoldDB" id="A8XDV8"/>
<dbReference type="GeneID" id="8582971"/>
<protein>
    <submittedName>
        <fullName evidence="2">Protein CBR-AVE-1</fullName>
    </submittedName>
</protein>
<reference evidence="2 3" key="2">
    <citation type="journal article" date="2011" name="PLoS Genet.">
        <title>Caenorhabditis briggsae recombinant inbred line genotypes reveal inter-strain incompatibility and the evolution of recombination.</title>
        <authorList>
            <person name="Ross J.A."/>
            <person name="Koboldt D.C."/>
            <person name="Staisch J.E."/>
            <person name="Chamberlin H.M."/>
            <person name="Gupta B.P."/>
            <person name="Miller R.D."/>
            <person name="Baird S.E."/>
            <person name="Haag E.S."/>
        </authorList>
    </citation>
    <scope>NUCLEOTIDE SEQUENCE [LARGE SCALE GENOMIC DNA]</scope>
    <source>
        <strain evidence="2 3">AF16</strain>
    </source>
</reference>
<dbReference type="GO" id="GO:0009898">
    <property type="term" value="C:cytoplasmic side of plasma membrane"/>
    <property type="evidence" value="ECO:0000318"/>
    <property type="project" value="GO_Central"/>
</dbReference>
<dbReference type="Gene3D" id="1.10.150.50">
    <property type="entry name" value="Transcription Factor, Ets-1"/>
    <property type="match status" value="1"/>
</dbReference>
<dbReference type="PROSITE" id="PS50105">
    <property type="entry name" value="SAM_DOMAIN"/>
    <property type="match status" value="1"/>
</dbReference>
<reference evidence="2 3" key="1">
    <citation type="journal article" date="2003" name="PLoS Biol.">
        <title>The genome sequence of Caenorhabditis briggsae: a platform for comparative genomics.</title>
        <authorList>
            <person name="Stein L.D."/>
            <person name="Bao Z."/>
            <person name="Blasiar D."/>
            <person name="Blumenthal T."/>
            <person name="Brent M.R."/>
            <person name="Chen N."/>
            <person name="Chinwalla A."/>
            <person name="Clarke L."/>
            <person name="Clee C."/>
            <person name="Coghlan A."/>
            <person name="Coulson A."/>
            <person name="D'Eustachio P."/>
            <person name="Fitch D.H."/>
            <person name="Fulton L.A."/>
            <person name="Fulton R.E."/>
            <person name="Griffiths-Jones S."/>
            <person name="Harris T.W."/>
            <person name="Hillier L.W."/>
            <person name="Kamath R."/>
            <person name="Kuwabara P.E."/>
            <person name="Mardis E.R."/>
            <person name="Marra M.A."/>
            <person name="Miner T.L."/>
            <person name="Minx P."/>
            <person name="Mullikin J.C."/>
            <person name="Plumb R.W."/>
            <person name="Rogers J."/>
            <person name="Schein J.E."/>
            <person name="Sohrmann M."/>
            <person name="Spieth J."/>
            <person name="Stajich J.E."/>
            <person name="Wei C."/>
            <person name="Willey D."/>
            <person name="Wilson R.K."/>
            <person name="Durbin R."/>
            <person name="Waterston R.H."/>
        </authorList>
    </citation>
    <scope>NUCLEOTIDE SEQUENCE [LARGE SCALE GENOMIC DNA]</scope>
    <source>
        <strain evidence="2 3">AF16</strain>
    </source>
</reference>
<name>A8XDV8_CAEBR</name>
<dbReference type="InterPro" id="IPR001660">
    <property type="entry name" value="SAM"/>
</dbReference>
<dbReference type="InterPro" id="IPR013761">
    <property type="entry name" value="SAM/pointed_sf"/>
</dbReference>